<dbReference type="Gene3D" id="3.75.10.10">
    <property type="entry name" value="L-arginine/glycine Amidinotransferase, Chain A"/>
    <property type="match status" value="1"/>
</dbReference>
<dbReference type="PANTHER" id="PTHR31377">
    <property type="entry name" value="AGMATINE DEIMINASE-RELATED"/>
    <property type="match status" value="1"/>
</dbReference>
<keyword evidence="1" id="KW-0378">Hydrolase</keyword>
<organism evidence="2 3">
    <name type="scientific">Saccharophagus degradans</name>
    <dbReference type="NCBI Taxonomy" id="86304"/>
    <lineage>
        <taxon>Bacteria</taxon>
        <taxon>Pseudomonadati</taxon>
        <taxon>Pseudomonadota</taxon>
        <taxon>Gammaproteobacteria</taxon>
        <taxon>Cellvibrionales</taxon>
        <taxon>Cellvibrionaceae</taxon>
        <taxon>Saccharophagus</taxon>
    </lineage>
</organism>
<comment type="caution">
    <text evidence="2">The sequence shown here is derived from an EMBL/GenBank/DDBJ whole genome shotgun (WGS) entry which is preliminary data.</text>
</comment>
<reference evidence="2" key="1">
    <citation type="submission" date="2023-07" db="EMBL/GenBank/DDBJ databases">
        <title>Genome content predicts the carbon catabolic preferences of heterotrophic bacteria.</title>
        <authorList>
            <person name="Gralka M."/>
        </authorList>
    </citation>
    <scope>NUCLEOTIDE SEQUENCE</scope>
    <source>
        <strain evidence="2">I3M17_2</strain>
    </source>
</reference>
<dbReference type="GO" id="GO:0009446">
    <property type="term" value="P:putrescine biosynthetic process"/>
    <property type="evidence" value="ECO:0007669"/>
    <property type="project" value="InterPro"/>
</dbReference>
<gene>
    <name evidence="2" type="ORF">Q4521_02400</name>
</gene>
<evidence type="ECO:0000256" key="1">
    <source>
        <dbReference type="ARBA" id="ARBA00022801"/>
    </source>
</evidence>
<dbReference type="InterPro" id="IPR007466">
    <property type="entry name" value="Peptidyl-Arg-deiminase_porph"/>
</dbReference>
<sequence>MNSALKPEWSAVRAIVIAWPYEDSDWQDNYAQAEQCYWAMLTAFSTYSDVWVLLHSSINKAQWLENLEKEFGCSAANARRCAVSVIDSIDYDDTWIRDYGPLTTHSDYVSFCFNGWGGKYPAALDTLVGKKLQPWLGGVVHESEYFFEGGALEVNDSGVLLANKDCVIDSHRNLGLNQAAVEAVLAKELGVKAFAWLEGIQLTGDDTDGHIDTIARYVANDSVVYSGPNPRHPDAAALQALKSQISALAAVHNWQLAELPTPIVYSQVEEGQLLPATYANFLICNDVVFVPVYGVSEDQIAVDVLTTAMPNKTIVTVRCEALLEQHGSLHCATMQIGTI</sequence>
<evidence type="ECO:0000313" key="3">
    <source>
        <dbReference type="Proteomes" id="UP001169760"/>
    </source>
</evidence>
<dbReference type="PANTHER" id="PTHR31377:SF0">
    <property type="entry name" value="AGMATINE DEIMINASE-RELATED"/>
    <property type="match status" value="1"/>
</dbReference>
<dbReference type="Pfam" id="PF04371">
    <property type="entry name" value="PAD_porph"/>
    <property type="match status" value="1"/>
</dbReference>
<dbReference type="Proteomes" id="UP001169760">
    <property type="component" value="Unassembled WGS sequence"/>
</dbReference>
<dbReference type="RefSeq" id="WP_303490669.1">
    <property type="nucleotide sequence ID" value="NZ_JAUOPB010000001.1"/>
</dbReference>
<proteinExistence type="predicted"/>
<evidence type="ECO:0000313" key="2">
    <source>
        <dbReference type="EMBL" id="MDO6421313.1"/>
    </source>
</evidence>
<dbReference type="GO" id="GO:0004668">
    <property type="term" value="F:protein-arginine deiminase activity"/>
    <property type="evidence" value="ECO:0007669"/>
    <property type="project" value="InterPro"/>
</dbReference>
<dbReference type="EMBL" id="JAUOPB010000001">
    <property type="protein sequence ID" value="MDO6421313.1"/>
    <property type="molecule type" value="Genomic_DNA"/>
</dbReference>
<protein>
    <submittedName>
        <fullName evidence="2">Agmatine deiminase family protein</fullName>
    </submittedName>
</protein>
<accession>A0AAW7X2X9</accession>
<dbReference type="SUPFAM" id="SSF55909">
    <property type="entry name" value="Pentein"/>
    <property type="match status" value="1"/>
</dbReference>
<dbReference type="AlphaFoldDB" id="A0AAW7X2X9"/>
<name>A0AAW7X2X9_9GAMM</name>
<dbReference type="GO" id="GO:0047632">
    <property type="term" value="F:agmatine deiminase activity"/>
    <property type="evidence" value="ECO:0007669"/>
    <property type="project" value="TreeGrafter"/>
</dbReference>